<feature type="signal peptide" evidence="2">
    <location>
        <begin position="1"/>
        <end position="23"/>
    </location>
</feature>
<sequence>MSFNRLRFVVPFALAAVALGVTACAPDDSAPTPTVTVTAPGEEATTATSEPMGESIEPMTETSEPESAPTEPSTPAETIGPNDESGVVDVTVAGDQGILALQHSGTVPTGTAGPTNQKLIAGPGGCFALTNEGKPQLLVFPADATFVLQEGKPSATIAGTEHLVGRQFSVATTAVLKTSVAGIPERCTQGSADTVLVVN</sequence>
<dbReference type="RefSeq" id="WP_121899861.1">
    <property type="nucleotide sequence ID" value="NZ_REFW01000001.1"/>
</dbReference>
<dbReference type="AlphaFoldDB" id="A0A3M0G8S5"/>
<name>A0A3M0G8S5_9ACTN</name>
<feature type="chain" id="PRO_5039172973" evidence="2">
    <location>
        <begin position="24"/>
        <end position="199"/>
    </location>
</feature>
<proteinExistence type="predicted"/>
<reference evidence="3 4" key="1">
    <citation type="submission" date="2018-10" db="EMBL/GenBank/DDBJ databases">
        <title>Tessaracoccus antarcticuss sp. nov., isolated from sediment.</title>
        <authorList>
            <person name="Zhou L.Y."/>
            <person name="Du Z.J."/>
        </authorList>
    </citation>
    <scope>NUCLEOTIDE SEQUENCE [LARGE SCALE GENOMIC DNA]</scope>
    <source>
        <strain evidence="3 4">JDX10</strain>
    </source>
</reference>
<accession>A0A3M0G8S5</accession>
<evidence type="ECO:0000256" key="1">
    <source>
        <dbReference type="SAM" id="MobiDB-lite"/>
    </source>
</evidence>
<dbReference type="Proteomes" id="UP000275256">
    <property type="component" value="Unassembled WGS sequence"/>
</dbReference>
<gene>
    <name evidence="3" type="ORF">EAX62_01200</name>
</gene>
<feature type="compositionally biased region" description="Low complexity" evidence="1">
    <location>
        <begin position="54"/>
        <end position="79"/>
    </location>
</feature>
<evidence type="ECO:0000313" key="4">
    <source>
        <dbReference type="Proteomes" id="UP000275256"/>
    </source>
</evidence>
<keyword evidence="4" id="KW-1185">Reference proteome</keyword>
<feature type="compositionally biased region" description="Low complexity" evidence="1">
    <location>
        <begin position="25"/>
        <end position="40"/>
    </location>
</feature>
<keyword evidence="2" id="KW-0732">Signal</keyword>
<organism evidence="3 4">
    <name type="scientific">Tessaracoccus antarcticus</name>
    <dbReference type="NCBI Taxonomy" id="2479848"/>
    <lineage>
        <taxon>Bacteria</taxon>
        <taxon>Bacillati</taxon>
        <taxon>Actinomycetota</taxon>
        <taxon>Actinomycetes</taxon>
        <taxon>Propionibacteriales</taxon>
        <taxon>Propionibacteriaceae</taxon>
        <taxon>Tessaracoccus</taxon>
    </lineage>
</organism>
<evidence type="ECO:0000313" key="3">
    <source>
        <dbReference type="EMBL" id="RMB61314.1"/>
    </source>
</evidence>
<evidence type="ECO:0000256" key="2">
    <source>
        <dbReference type="SAM" id="SignalP"/>
    </source>
</evidence>
<dbReference type="PROSITE" id="PS51257">
    <property type="entry name" value="PROKAR_LIPOPROTEIN"/>
    <property type="match status" value="1"/>
</dbReference>
<feature type="region of interest" description="Disordered" evidence="1">
    <location>
        <begin position="25"/>
        <end position="87"/>
    </location>
</feature>
<dbReference type="OrthoDB" id="5149147at2"/>
<protein>
    <submittedName>
        <fullName evidence="3">Uncharacterized protein</fullName>
    </submittedName>
</protein>
<dbReference type="EMBL" id="REFW01000001">
    <property type="protein sequence ID" value="RMB61314.1"/>
    <property type="molecule type" value="Genomic_DNA"/>
</dbReference>
<comment type="caution">
    <text evidence="3">The sequence shown here is derived from an EMBL/GenBank/DDBJ whole genome shotgun (WGS) entry which is preliminary data.</text>
</comment>